<comment type="caution">
    <text evidence="5">The sequence shown here is derived from an EMBL/GenBank/DDBJ whole genome shotgun (WGS) entry which is preliminary data.</text>
</comment>
<accession>A0A329KG75</accession>
<dbReference type="GO" id="GO:0016491">
    <property type="term" value="F:oxidoreductase activity"/>
    <property type="evidence" value="ECO:0007669"/>
    <property type="project" value="UniProtKB-KW"/>
</dbReference>
<dbReference type="PANTHER" id="PTHR44196">
    <property type="entry name" value="DEHYDROGENASE/REDUCTASE SDR FAMILY MEMBER 7B"/>
    <property type="match status" value="1"/>
</dbReference>
<evidence type="ECO:0000256" key="3">
    <source>
        <dbReference type="RuleBase" id="RU000363"/>
    </source>
</evidence>
<evidence type="ECO:0000256" key="1">
    <source>
        <dbReference type="ARBA" id="ARBA00006484"/>
    </source>
</evidence>
<keyword evidence="4" id="KW-0472">Membrane</keyword>
<evidence type="ECO:0000256" key="4">
    <source>
        <dbReference type="SAM" id="Phobius"/>
    </source>
</evidence>
<dbReference type="PRINTS" id="PR00080">
    <property type="entry name" value="SDRFAMILY"/>
</dbReference>
<dbReference type="SUPFAM" id="SSF51735">
    <property type="entry name" value="NAD(P)-binding Rossmann-fold domains"/>
    <property type="match status" value="1"/>
</dbReference>
<reference evidence="5 6" key="1">
    <citation type="submission" date="2018-06" db="EMBL/GenBank/DDBJ databases">
        <title>NTM in soil in Japan.</title>
        <authorList>
            <person name="Ohya K."/>
        </authorList>
    </citation>
    <scope>NUCLEOTIDE SEQUENCE [LARGE SCALE GENOMIC DNA]</scope>
    <source>
        <strain evidence="5 6">GF76</strain>
    </source>
</reference>
<sequence>MNVQRAFGGGIAVITGAGSGIGAGLARYARRLGMTVVLADIDGNAIAALRDELTAGPGAAHDVVCDVRDPGAVQALADRTYRDLGPVRLLVNNAGVEQFGYLWDTPVANWRRVMDINVSGVFYGVRAFLPKMMAADEQAWVWNIASVGAVVAMPLQAPYIVSKHAVLSLTECLHLEVQATGHDHHIHVQAVLPGPVRSNIFESAGGVDPDAAGDAAAAETHRSSMLGIKAAASMDPLEAAEAIFRQSAQGRFYLHTHPDSVGAAMAERANVLVAQRPPLLRTETRFSTEAPDVTLT</sequence>
<organism evidence="5 6">
    <name type="scientific">Mycobacterium colombiense</name>
    <dbReference type="NCBI Taxonomy" id="339268"/>
    <lineage>
        <taxon>Bacteria</taxon>
        <taxon>Bacillati</taxon>
        <taxon>Actinomycetota</taxon>
        <taxon>Actinomycetes</taxon>
        <taxon>Mycobacteriales</taxon>
        <taxon>Mycobacteriaceae</taxon>
        <taxon>Mycobacterium</taxon>
        <taxon>Mycobacterium avium complex (MAC)</taxon>
    </lineage>
</organism>
<dbReference type="EMBL" id="QMEU01000101">
    <property type="protein sequence ID" value="RAU90946.1"/>
    <property type="molecule type" value="Genomic_DNA"/>
</dbReference>
<dbReference type="Gene3D" id="3.40.50.720">
    <property type="entry name" value="NAD(P)-binding Rossmann-like Domain"/>
    <property type="match status" value="1"/>
</dbReference>
<dbReference type="AlphaFoldDB" id="A0A329KG75"/>
<dbReference type="InterPro" id="IPR036291">
    <property type="entry name" value="NAD(P)-bd_dom_sf"/>
</dbReference>
<proteinExistence type="inferred from homology"/>
<protein>
    <submittedName>
        <fullName evidence="5">Oxidoreductase</fullName>
    </submittedName>
</protein>
<dbReference type="CDD" id="cd05233">
    <property type="entry name" value="SDR_c"/>
    <property type="match status" value="1"/>
</dbReference>
<keyword evidence="4" id="KW-0812">Transmembrane</keyword>
<feature type="transmembrane region" description="Helical" evidence="4">
    <location>
        <begin position="6"/>
        <end position="26"/>
    </location>
</feature>
<evidence type="ECO:0000313" key="6">
    <source>
        <dbReference type="Proteomes" id="UP000250347"/>
    </source>
</evidence>
<dbReference type="InterPro" id="IPR002347">
    <property type="entry name" value="SDR_fam"/>
</dbReference>
<dbReference type="PANTHER" id="PTHR44196:SF1">
    <property type="entry name" value="DEHYDROGENASE_REDUCTASE SDR FAMILY MEMBER 7B"/>
    <property type="match status" value="1"/>
</dbReference>
<gene>
    <name evidence="5" type="ORF">DQP58_21795</name>
</gene>
<comment type="similarity">
    <text evidence="1 3">Belongs to the short-chain dehydrogenases/reductases (SDR) family.</text>
</comment>
<dbReference type="PRINTS" id="PR00081">
    <property type="entry name" value="GDHRDH"/>
</dbReference>
<keyword evidence="2" id="KW-0560">Oxidoreductase</keyword>
<dbReference type="Pfam" id="PF00106">
    <property type="entry name" value="adh_short"/>
    <property type="match status" value="1"/>
</dbReference>
<dbReference type="GO" id="GO:0016020">
    <property type="term" value="C:membrane"/>
    <property type="evidence" value="ECO:0007669"/>
    <property type="project" value="TreeGrafter"/>
</dbReference>
<dbReference type="Proteomes" id="UP000250347">
    <property type="component" value="Unassembled WGS sequence"/>
</dbReference>
<dbReference type="RefSeq" id="WP_112710277.1">
    <property type="nucleotide sequence ID" value="NZ_QMEU01000101.1"/>
</dbReference>
<evidence type="ECO:0000256" key="2">
    <source>
        <dbReference type="ARBA" id="ARBA00023002"/>
    </source>
</evidence>
<evidence type="ECO:0000313" key="5">
    <source>
        <dbReference type="EMBL" id="RAU90946.1"/>
    </source>
</evidence>
<name>A0A329KG75_9MYCO</name>
<keyword evidence="4" id="KW-1133">Transmembrane helix</keyword>